<evidence type="ECO:0000256" key="4">
    <source>
        <dbReference type="ARBA" id="ARBA00023033"/>
    </source>
</evidence>
<dbReference type="STRING" id="655863.F0XNM8"/>
<dbReference type="Gene3D" id="3.20.20.30">
    <property type="entry name" value="Luciferase-like domain"/>
    <property type="match status" value="1"/>
</dbReference>
<proteinExistence type="inferred from homology"/>
<feature type="domain" description="Luciferase-like" evidence="6">
    <location>
        <begin position="41"/>
        <end position="408"/>
    </location>
</feature>
<keyword evidence="8" id="KW-1185">Reference proteome</keyword>
<evidence type="ECO:0000256" key="1">
    <source>
        <dbReference type="ARBA" id="ARBA00022630"/>
    </source>
</evidence>
<dbReference type="InterPro" id="IPR016215">
    <property type="entry name" value="NTA_MOA"/>
</dbReference>
<dbReference type="PANTHER" id="PTHR30011:SF16">
    <property type="entry name" value="C2H2 FINGER DOMAIN TRANSCRIPTION FACTOR (EUROFUNG)-RELATED"/>
    <property type="match status" value="1"/>
</dbReference>
<organism evidence="8">
    <name type="scientific">Grosmannia clavigera (strain kw1407 / UAMH 11150)</name>
    <name type="common">Blue stain fungus</name>
    <name type="synonym">Graphiocladiella clavigera</name>
    <dbReference type="NCBI Taxonomy" id="655863"/>
    <lineage>
        <taxon>Eukaryota</taxon>
        <taxon>Fungi</taxon>
        <taxon>Dikarya</taxon>
        <taxon>Ascomycota</taxon>
        <taxon>Pezizomycotina</taxon>
        <taxon>Sordariomycetes</taxon>
        <taxon>Sordariomycetidae</taxon>
        <taxon>Ophiostomatales</taxon>
        <taxon>Ophiostomataceae</taxon>
        <taxon>Leptographium</taxon>
    </lineage>
</organism>
<dbReference type="OrthoDB" id="5561043at2759"/>
<keyword evidence="4" id="KW-0503">Monooxygenase</keyword>
<evidence type="ECO:0000256" key="2">
    <source>
        <dbReference type="ARBA" id="ARBA00022643"/>
    </source>
</evidence>
<dbReference type="NCBIfam" id="TIGR03860">
    <property type="entry name" value="FMN_nitrolo"/>
    <property type="match status" value="1"/>
</dbReference>
<dbReference type="Pfam" id="PF00296">
    <property type="entry name" value="Bac_luciferase"/>
    <property type="match status" value="1"/>
</dbReference>
<reference evidence="7 8" key="1">
    <citation type="journal article" date="2011" name="Proc. Natl. Acad. Sci. U.S.A.">
        <title>Genome and transcriptome analyses of the mountain pine beetle-fungal symbiont Grosmannia clavigera, a lodgepole pine pathogen.</title>
        <authorList>
            <person name="DiGuistini S."/>
            <person name="Wang Y."/>
            <person name="Liao N.Y."/>
            <person name="Taylor G."/>
            <person name="Tanguay P."/>
            <person name="Feau N."/>
            <person name="Henrissat B."/>
            <person name="Chan S.K."/>
            <person name="Hesse-Orce U."/>
            <person name="Alamouti S.M."/>
            <person name="Tsui C.K.M."/>
            <person name="Docking R.T."/>
            <person name="Levasseur A."/>
            <person name="Haridas S."/>
            <person name="Robertson G."/>
            <person name="Birol I."/>
            <person name="Holt R.A."/>
            <person name="Marra M.A."/>
            <person name="Hamelin R.C."/>
            <person name="Hirst M."/>
            <person name="Jones S.J.M."/>
            <person name="Bohlmann J."/>
            <person name="Breuil C."/>
        </authorList>
    </citation>
    <scope>NUCLEOTIDE SEQUENCE [LARGE SCALE GENOMIC DNA]</scope>
    <source>
        <strain evidence="8">kw1407 / UAMH 11150</strain>
    </source>
</reference>
<evidence type="ECO:0000256" key="3">
    <source>
        <dbReference type="ARBA" id="ARBA00023002"/>
    </source>
</evidence>
<dbReference type="InterPro" id="IPR051260">
    <property type="entry name" value="Diverse_substr_monoxygenases"/>
</dbReference>
<dbReference type="InterPro" id="IPR011251">
    <property type="entry name" value="Luciferase-like_dom"/>
</dbReference>
<accession>F0XNM8</accession>
<dbReference type="RefSeq" id="XP_014169590.1">
    <property type="nucleotide sequence ID" value="XM_014314115.1"/>
</dbReference>
<dbReference type="SUPFAM" id="SSF51679">
    <property type="entry name" value="Bacterial luciferase-like"/>
    <property type="match status" value="1"/>
</dbReference>
<keyword evidence="3" id="KW-0560">Oxidoreductase</keyword>
<gene>
    <name evidence="7" type="ORF">CMQ_7110</name>
</gene>
<comment type="similarity">
    <text evidence="5">Belongs to the NtaA/SnaA/DszA monooxygenase family.</text>
</comment>
<dbReference type="PANTHER" id="PTHR30011">
    <property type="entry name" value="ALKANESULFONATE MONOOXYGENASE-RELATED"/>
    <property type="match status" value="1"/>
</dbReference>
<dbReference type="eggNOG" id="ENOG502QSR6">
    <property type="taxonomic scope" value="Eukaryota"/>
</dbReference>
<dbReference type="InParanoid" id="F0XNM8"/>
<dbReference type="EMBL" id="GL629801">
    <property type="protein sequence ID" value="EFX00108.1"/>
    <property type="molecule type" value="Genomic_DNA"/>
</dbReference>
<dbReference type="InterPro" id="IPR036661">
    <property type="entry name" value="Luciferase-like_sf"/>
</dbReference>
<keyword evidence="1" id="KW-0285">Flavoprotein</keyword>
<dbReference type="Proteomes" id="UP000007796">
    <property type="component" value="Unassembled WGS sequence"/>
</dbReference>
<dbReference type="HOGENOM" id="CLU_022256_0_0_1"/>
<dbReference type="GeneID" id="25980619"/>
<evidence type="ECO:0000313" key="7">
    <source>
        <dbReference type="EMBL" id="EFX00108.1"/>
    </source>
</evidence>
<dbReference type="AlphaFoldDB" id="F0XNM8"/>
<name>F0XNM8_GROCL</name>
<keyword evidence="2" id="KW-0288">FMN</keyword>
<dbReference type="GO" id="GO:0004497">
    <property type="term" value="F:monooxygenase activity"/>
    <property type="evidence" value="ECO:0007669"/>
    <property type="project" value="UniProtKB-KW"/>
</dbReference>
<sequence>MASQQSGAAVIPKKRLIVNAFVEMCSGHQSPGLWRHPDDESSRFDEISHWVELAKLLEEAKFHGIFIADVLGGYDVYKHSLEPAIVSGAQWPVTEPLSIVSAMAAVTKNIGFGVTVSTTYEQPYHLARRLSTVDHLTKGRLGWNIVTSYLDSAARNLGRAEQPAHADRYSQAEEYIRIMYKLFQSSWRDDAVRLDRKAGIYTDPAAVRPIDHAGQWFNVPGPHIVHPSPQRTPLLLQAGTSPAGRKFAAQHAEAIFVSAHAPAVVAASIADVRRAARDDYGRDPSRIKVLALVTPILGHTAAEAAAKLADYRRYADADGALALFGGWTGIDLDRYGDDQELREVDSNAVRSTVEGYARFAPTIGPDGAKTNGRWTKHTVAEHVSIGGNGPLLVGTAAQVADALEAWVAEADVDGFNFAYALFPQSFKDIIDLLLPELRRRGLFWDDYAVPGGTYRENFYETKGQAHPLKEHVAASFQWRAGVPASEHQIPK</sequence>
<dbReference type="GO" id="GO:0016705">
    <property type="term" value="F:oxidoreductase activity, acting on paired donors, with incorporation or reduction of molecular oxygen"/>
    <property type="evidence" value="ECO:0007669"/>
    <property type="project" value="InterPro"/>
</dbReference>
<dbReference type="PIRSF" id="PIRSF000337">
    <property type="entry name" value="NTA_MOA"/>
    <property type="match status" value="1"/>
</dbReference>
<protein>
    <recommendedName>
        <fullName evidence="6">Luciferase-like domain-containing protein</fullName>
    </recommendedName>
</protein>
<evidence type="ECO:0000259" key="6">
    <source>
        <dbReference type="Pfam" id="PF00296"/>
    </source>
</evidence>
<evidence type="ECO:0000313" key="8">
    <source>
        <dbReference type="Proteomes" id="UP000007796"/>
    </source>
</evidence>
<evidence type="ECO:0000256" key="5">
    <source>
        <dbReference type="ARBA" id="ARBA00033748"/>
    </source>
</evidence>